<dbReference type="EMBL" id="VSRR010006291">
    <property type="protein sequence ID" value="MPC44456.1"/>
    <property type="molecule type" value="Genomic_DNA"/>
</dbReference>
<evidence type="ECO:0000313" key="2">
    <source>
        <dbReference type="Proteomes" id="UP000324222"/>
    </source>
</evidence>
<evidence type="ECO:0000313" key="1">
    <source>
        <dbReference type="EMBL" id="MPC44456.1"/>
    </source>
</evidence>
<proteinExistence type="predicted"/>
<name>A0A5B7FGF8_PORTR</name>
<reference evidence="1 2" key="1">
    <citation type="submission" date="2019-05" db="EMBL/GenBank/DDBJ databases">
        <title>Another draft genome of Portunus trituberculatus and its Hox gene families provides insights of decapod evolution.</title>
        <authorList>
            <person name="Jeong J.-H."/>
            <person name="Song I."/>
            <person name="Kim S."/>
            <person name="Choi T."/>
            <person name="Kim D."/>
            <person name="Ryu S."/>
            <person name="Kim W."/>
        </authorList>
    </citation>
    <scope>NUCLEOTIDE SEQUENCE [LARGE SCALE GENOMIC DNA]</scope>
    <source>
        <tissue evidence="1">Muscle</tissue>
    </source>
</reference>
<protein>
    <submittedName>
        <fullName evidence="1">Uncharacterized protein</fullName>
    </submittedName>
</protein>
<accession>A0A5B7FGF8</accession>
<dbReference type="AlphaFoldDB" id="A0A5B7FGF8"/>
<keyword evidence="2" id="KW-1185">Reference proteome</keyword>
<sequence>MLVVLVTPSHFHPCHLPSHPLITNPITCHQPFRSLVTPVTLSATVPSSQPFKGFSVPLRWASQDHAFRCVTGVEGW</sequence>
<gene>
    <name evidence="1" type="ORF">E2C01_038129</name>
</gene>
<comment type="caution">
    <text evidence="1">The sequence shown here is derived from an EMBL/GenBank/DDBJ whole genome shotgun (WGS) entry which is preliminary data.</text>
</comment>
<dbReference type="Proteomes" id="UP000324222">
    <property type="component" value="Unassembled WGS sequence"/>
</dbReference>
<organism evidence="1 2">
    <name type="scientific">Portunus trituberculatus</name>
    <name type="common">Swimming crab</name>
    <name type="synonym">Neptunus trituberculatus</name>
    <dbReference type="NCBI Taxonomy" id="210409"/>
    <lineage>
        <taxon>Eukaryota</taxon>
        <taxon>Metazoa</taxon>
        <taxon>Ecdysozoa</taxon>
        <taxon>Arthropoda</taxon>
        <taxon>Crustacea</taxon>
        <taxon>Multicrustacea</taxon>
        <taxon>Malacostraca</taxon>
        <taxon>Eumalacostraca</taxon>
        <taxon>Eucarida</taxon>
        <taxon>Decapoda</taxon>
        <taxon>Pleocyemata</taxon>
        <taxon>Brachyura</taxon>
        <taxon>Eubrachyura</taxon>
        <taxon>Portunoidea</taxon>
        <taxon>Portunidae</taxon>
        <taxon>Portuninae</taxon>
        <taxon>Portunus</taxon>
    </lineage>
</organism>